<evidence type="ECO:0000259" key="1">
    <source>
        <dbReference type="Pfam" id="PF22513"/>
    </source>
</evidence>
<dbReference type="EMBL" id="CP114014">
    <property type="protein sequence ID" value="XAY08053.1"/>
    <property type="molecule type" value="Genomic_DNA"/>
</dbReference>
<protein>
    <recommendedName>
        <fullName evidence="1">Antitoxin FitA-like ribbon-helix-helix domain-containing protein</fullName>
    </recommendedName>
</protein>
<dbReference type="Pfam" id="PF22513">
    <property type="entry name" value="FitA-like_RHH"/>
    <property type="match status" value="1"/>
</dbReference>
<dbReference type="KEGG" id="parq:DSM112329_04948"/>
<dbReference type="AlphaFoldDB" id="A0AAU7B285"/>
<evidence type="ECO:0000313" key="2">
    <source>
        <dbReference type="EMBL" id="XAY08053.1"/>
    </source>
</evidence>
<reference evidence="2" key="1">
    <citation type="submission" date="2022-12" db="EMBL/GenBank/DDBJ databases">
        <title>Paraconexibacter alkalitolerans sp. nov. and Baekduia alba sp. nov., isolated from soil and emended description of the genera Paraconexibacter (Chun et al., 2020) and Baekduia (An et al., 2020).</title>
        <authorList>
            <person name="Vieira S."/>
            <person name="Huber K.J."/>
            <person name="Geppert A."/>
            <person name="Wolf J."/>
            <person name="Neumann-Schaal M."/>
            <person name="Muesken M."/>
            <person name="Overmann J."/>
        </authorList>
    </citation>
    <scope>NUCLEOTIDE SEQUENCE</scope>
    <source>
        <strain evidence="2">AEG42_29</strain>
    </source>
</reference>
<accession>A0AAU7B285</accession>
<dbReference type="InterPro" id="IPR010985">
    <property type="entry name" value="Ribbon_hlx_hlx"/>
</dbReference>
<dbReference type="GO" id="GO:0006355">
    <property type="term" value="P:regulation of DNA-templated transcription"/>
    <property type="evidence" value="ECO:0007669"/>
    <property type="project" value="InterPro"/>
</dbReference>
<proteinExistence type="predicted"/>
<dbReference type="SUPFAM" id="SSF47598">
    <property type="entry name" value="Ribbon-helix-helix"/>
    <property type="match status" value="1"/>
</dbReference>
<dbReference type="InterPro" id="IPR053853">
    <property type="entry name" value="FitA-like_RHH"/>
</dbReference>
<feature type="domain" description="Antitoxin FitA-like ribbon-helix-helix" evidence="1">
    <location>
        <begin position="4"/>
        <end position="24"/>
    </location>
</feature>
<gene>
    <name evidence="2" type="ORF">DSM112329_04948</name>
</gene>
<sequence>MKMIQIRNVPDDVHQTLKERAARERTTLSDMLLVEIERLARMPTWEEMRERLESRSVVDAVNVDRLIREDRDSR</sequence>
<organism evidence="2">
    <name type="scientific">Paraconexibacter sp. AEG42_29</name>
    <dbReference type="NCBI Taxonomy" id="2997339"/>
    <lineage>
        <taxon>Bacteria</taxon>
        <taxon>Bacillati</taxon>
        <taxon>Actinomycetota</taxon>
        <taxon>Thermoleophilia</taxon>
        <taxon>Solirubrobacterales</taxon>
        <taxon>Paraconexibacteraceae</taxon>
        <taxon>Paraconexibacter</taxon>
    </lineage>
</organism>
<name>A0AAU7B285_9ACTN</name>